<sequence length="776" mass="87070">MLRFHTAKVSSPSLLAGRYFSTTFLCRNSESPKQHILQYLREPGDDPDRYLDENGTFGGRIIRPQDERLYSHTNVLELIDRPEPALDLIPTLKRRQAISEPGLFASQADADRAVAVLDRVNELGALPTWHQVTAKEYYNDFDDAQYDFETQLTKIQELKSGDSVVVIGAGISGLSLAWFLGHARPDLDITLLEKNEKVGGWMRTEKITLPPSQNKDPLDDEEPMERTEYNEWGPRTLQGGHLGSALVRIMLTKLGIVDDVLKVVPKTSAANRKGLLHKGSPFQLPSSTGELFAFLSHPSITRGIKLAPFRDLIAPSRDPSVRDESVDSYVTRRFGAKAAERFVSAIMRGIYAGDSGKLSARSVARLGKMYPTEVDNPSMLSSMISGSGRRSEMYSAHAQTLLAHAMVDLPFEEVLKEMSKYSVGVFKDGIQSLAELLEKDLAENFKNVHILKRNTVLGLKKDPESSTITVKSKEDTIGLEKEIKANWVVSTIPGYHVSNILKSTDLELSEQIDKSLTYSSVGVVNVTIPNKFIGRNWFGYLVPKEEDALGNNPHGLLGVIFNTAVRTAARDINRIPLPHPFEAMTIQKKDSPQGESFLDNYDPHRYEDEHLRKVLFTDAPEFDKNQNPVVKEPPLPDHSNITLMFGGHLWSDLSPDQIPTAEDLIEFTKDVFKAHLDVDLDAEQDVDFKVKIQEKCIPQYTVGHRERMQTIKDAVSQKYDNRLTLTGMSFGRGVGIGDNVLDSFWLAARQTEERKLLYPAFYLNQWLSLSYPSLLK</sequence>
<dbReference type="PANTHER" id="PTHR42923">
    <property type="entry name" value="PROTOPORPHYRINOGEN OXIDASE"/>
    <property type="match status" value="1"/>
</dbReference>
<comment type="pathway">
    <text evidence="3">Porphyrin-containing compound metabolism; protoporphyrin-IX biosynthesis; protoporphyrin-IX from protoporphyrinogen-IX: step 1/1.</text>
</comment>
<evidence type="ECO:0000256" key="2">
    <source>
        <dbReference type="ARBA" id="ARBA00002600"/>
    </source>
</evidence>
<evidence type="ECO:0000256" key="11">
    <source>
        <dbReference type="ARBA" id="ARBA00047554"/>
    </source>
</evidence>
<evidence type="ECO:0000313" key="13">
    <source>
        <dbReference type="EMBL" id="VVT46986.1"/>
    </source>
</evidence>
<dbReference type="InterPro" id="IPR036188">
    <property type="entry name" value="FAD/NAD-bd_sf"/>
</dbReference>
<dbReference type="Gene3D" id="3.50.50.60">
    <property type="entry name" value="FAD/NAD(P)-binding domain"/>
    <property type="match status" value="2"/>
</dbReference>
<evidence type="ECO:0000256" key="10">
    <source>
        <dbReference type="ARBA" id="ARBA00023244"/>
    </source>
</evidence>
<reference evidence="13 14" key="1">
    <citation type="submission" date="2019-09" db="EMBL/GenBank/DDBJ databases">
        <authorList>
            <person name="Brejova B."/>
        </authorList>
    </citation>
    <scope>NUCLEOTIDE SEQUENCE [LARGE SCALE GENOMIC DNA]</scope>
</reference>
<comment type="function">
    <text evidence="2">Catalyzes the 6-electron oxidation of protoporphyrinogen-IX to form protoporphyrin-IX.</text>
</comment>
<keyword evidence="9" id="KW-0350">Heme biosynthesis</keyword>
<evidence type="ECO:0000256" key="7">
    <source>
        <dbReference type="ARBA" id="ARBA00022827"/>
    </source>
</evidence>
<dbReference type="EC" id="1.3.3.4" evidence="5"/>
<keyword evidence="14" id="KW-1185">Reference proteome</keyword>
<dbReference type="InterPro" id="IPR002937">
    <property type="entry name" value="Amino_oxidase"/>
</dbReference>
<dbReference type="OrthoDB" id="438553at2759"/>
<dbReference type="InterPro" id="IPR050464">
    <property type="entry name" value="Zeta_carotene_desat/Oxidored"/>
</dbReference>
<keyword evidence="8" id="KW-0560">Oxidoreductase</keyword>
<dbReference type="GO" id="GO:0005743">
    <property type="term" value="C:mitochondrial inner membrane"/>
    <property type="evidence" value="ECO:0007669"/>
    <property type="project" value="TreeGrafter"/>
</dbReference>
<dbReference type="PANTHER" id="PTHR42923:SF3">
    <property type="entry name" value="PROTOPORPHYRINOGEN OXIDASE"/>
    <property type="match status" value="1"/>
</dbReference>
<evidence type="ECO:0000256" key="4">
    <source>
        <dbReference type="ARBA" id="ARBA00010551"/>
    </source>
</evidence>
<evidence type="ECO:0000256" key="6">
    <source>
        <dbReference type="ARBA" id="ARBA00022630"/>
    </source>
</evidence>
<dbReference type="GeneID" id="43580308"/>
<proteinExistence type="inferred from homology"/>
<evidence type="ECO:0000256" key="1">
    <source>
        <dbReference type="ARBA" id="ARBA00001974"/>
    </source>
</evidence>
<organism evidence="13 14">
    <name type="scientific">Magnusiomyces paraingens</name>
    <dbReference type="NCBI Taxonomy" id="2606893"/>
    <lineage>
        <taxon>Eukaryota</taxon>
        <taxon>Fungi</taxon>
        <taxon>Dikarya</taxon>
        <taxon>Ascomycota</taxon>
        <taxon>Saccharomycotina</taxon>
        <taxon>Dipodascomycetes</taxon>
        <taxon>Dipodascales</taxon>
        <taxon>Dipodascaceae</taxon>
        <taxon>Magnusiomyces</taxon>
    </lineage>
</organism>
<dbReference type="UniPathway" id="UPA00251">
    <property type="reaction ID" value="UER00324"/>
</dbReference>
<dbReference type="NCBIfam" id="TIGR00562">
    <property type="entry name" value="proto_IX_ox"/>
    <property type="match status" value="1"/>
</dbReference>
<evidence type="ECO:0000256" key="9">
    <source>
        <dbReference type="ARBA" id="ARBA00023133"/>
    </source>
</evidence>
<comment type="similarity">
    <text evidence="4">Belongs to the protoporphyrinogen/coproporphyrinogen oxidase family. Protoporphyrinogen oxidase subfamily.</text>
</comment>
<keyword evidence="10" id="KW-0627">Porphyrin biosynthesis</keyword>
<dbReference type="GO" id="GO:0004729">
    <property type="term" value="F:oxygen-dependent protoporphyrinogen oxidase activity"/>
    <property type="evidence" value="ECO:0007669"/>
    <property type="project" value="UniProtKB-EC"/>
</dbReference>
<comment type="catalytic activity">
    <reaction evidence="11">
        <text>protoporphyrinogen IX + 3 O2 = protoporphyrin IX + 3 H2O2</text>
        <dbReference type="Rhea" id="RHEA:25576"/>
        <dbReference type="ChEBI" id="CHEBI:15379"/>
        <dbReference type="ChEBI" id="CHEBI:16240"/>
        <dbReference type="ChEBI" id="CHEBI:57306"/>
        <dbReference type="ChEBI" id="CHEBI:57307"/>
        <dbReference type="EC" id="1.3.3.4"/>
    </reaction>
</comment>
<evidence type="ECO:0000313" key="14">
    <source>
        <dbReference type="Proteomes" id="UP000398389"/>
    </source>
</evidence>
<comment type="cofactor">
    <cofactor evidence="1">
        <name>FAD</name>
        <dbReference type="ChEBI" id="CHEBI:57692"/>
    </cofactor>
</comment>
<dbReference type="AlphaFoldDB" id="A0A5E8B5Z3"/>
<name>A0A5E8B5Z3_9ASCO</name>
<evidence type="ECO:0000256" key="8">
    <source>
        <dbReference type="ARBA" id="ARBA00023002"/>
    </source>
</evidence>
<dbReference type="Proteomes" id="UP000398389">
    <property type="component" value="Unassembled WGS sequence"/>
</dbReference>
<feature type="domain" description="Amine oxidase" evidence="12">
    <location>
        <begin position="171"/>
        <end position="534"/>
    </location>
</feature>
<evidence type="ECO:0000256" key="5">
    <source>
        <dbReference type="ARBA" id="ARBA00012867"/>
    </source>
</evidence>
<protein>
    <recommendedName>
        <fullName evidence="5">protoporphyrinogen oxidase</fullName>
        <ecNumber evidence="5">1.3.3.4</ecNumber>
    </recommendedName>
</protein>
<dbReference type="RefSeq" id="XP_031852099.1">
    <property type="nucleotide sequence ID" value="XM_031996208.1"/>
</dbReference>
<gene>
    <name evidence="13" type="ORF">SAPINGB_P001487</name>
</gene>
<evidence type="ECO:0000259" key="12">
    <source>
        <dbReference type="Pfam" id="PF01593"/>
    </source>
</evidence>
<keyword evidence="6" id="KW-0285">Flavoprotein</keyword>
<dbReference type="InterPro" id="IPR004572">
    <property type="entry name" value="Protoporphyrinogen_oxidase"/>
</dbReference>
<dbReference type="SUPFAM" id="SSF51905">
    <property type="entry name" value="FAD/NAD(P)-binding domain"/>
    <property type="match status" value="1"/>
</dbReference>
<evidence type="ECO:0000256" key="3">
    <source>
        <dbReference type="ARBA" id="ARBA00005073"/>
    </source>
</evidence>
<dbReference type="Pfam" id="PF01593">
    <property type="entry name" value="Amino_oxidase"/>
    <property type="match status" value="1"/>
</dbReference>
<accession>A0A5E8B5Z3</accession>
<dbReference type="GO" id="GO:0006782">
    <property type="term" value="P:protoporphyrinogen IX biosynthetic process"/>
    <property type="evidence" value="ECO:0007669"/>
    <property type="project" value="UniProtKB-UniPathway"/>
</dbReference>
<keyword evidence="7" id="KW-0274">FAD</keyword>
<dbReference type="EMBL" id="CABVLU010000001">
    <property type="protein sequence ID" value="VVT46986.1"/>
    <property type="molecule type" value="Genomic_DNA"/>
</dbReference>